<feature type="transmembrane region" description="Helical" evidence="7">
    <location>
        <begin position="37"/>
        <end position="55"/>
    </location>
</feature>
<evidence type="ECO:0000256" key="6">
    <source>
        <dbReference type="ARBA" id="ARBA00023136"/>
    </source>
</evidence>
<organism evidence="8 9">
    <name type="scientific">Roseiconus nitratireducens</name>
    <dbReference type="NCBI Taxonomy" id="2605748"/>
    <lineage>
        <taxon>Bacteria</taxon>
        <taxon>Pseudomonadati</taxon>
        <taxon>Planctomycetota</taxon>
        <taxon>Planctomycetia</taxon>
        <taxon>Pirellulales</taxon>
        <taxon>Pirellulaceae</taxon>
        <taxon>Roseiconus</taxon>
    </lineage>
</organism>
<evidence type="ECO:0000256" key="5">
    <source>
        <dbReference type="ARBA" id="ARBA00022989"/>
    </source>
</evidence>
<evidence type="ECO:0000313" key="9">
    <source>
        <dbReference type="Proteomes" id="UP000324479"/>
    </source>
</evidence>
<feature type="transmembrane region" description="Helical" evidence="7">
    <location>
        <begin position="204"/>
        <end position="221"/>
    </location>
</feature>
<name>A0A5M6D8M7_9BACT</name>
<evidence type="ECO:0000256" key="7">
    <source>
        <dbReference type="SAM" id="Phobius"/>
    </source>
</evidence>
<dbReference type="PANTHER" id="PTHR30250:SF10">
    <property type="entry name" value="LIPOPOLYSACCHARIDE BIOSYNTHESIS PROTEIN WZXC"/>
    <property type="match status" value="1"/>
</dbReference>
<dbReference type="InterPro" id="IPR050833">
    <property type="entry name" value="Poly_Biosynth_Transport"/>
</dbReference>
<reference evidence="8 9" key="1">
    <citation type="submission" date="2019-08" db="EMBL/GenBank/DDBJ databases">
        <authorList>
            <person name="Dhanesh K."/>
            <person name="Kumar G."/>
            <person name="Sasikala C."/>
            <person name="Venkata Ramana C."/>
        </authorList>
    </citation>
    <scope>NUCLEOTIDE SEQUENCE [LARGE SCALE GENOMIC DNA]</scope>
    <source>
        <strain evidence="8 9">JC645</strain>
    </source>
</reference>
<feature type="transmembrane region" description="Helical" evidence="7">
    <location>
        <begin position="378"/>
        <end position="399"/>
    </location>
</feature>
<dbReference type="AlphaFoldDB" id="A0A5M6D8M7"/>
<dbReference type="Proteomes" id="UP000324479">
    <property type="component" value="Unassembled WGS sequence"/>
</dbReference>
<feature type="transmembrane region" description="Helical" evidence="7">
    <location>
        <begin position="263"/>
        <end position="283"/>
    </location>
</feature>
<accession>A0A5M6D8M7</accession>
<evidence type="ECO:0000256" key="1">
    <source>
        <dbReference type="ARBA" id="ARBA00004651"/>
    </source>
</evidence>
<feature type="transmembrane region" description="Helical" evidence="7">
    <location>
        <begin position="434"/>
        <end position="454"/>
    </location>
</feature>
<feature type="transmembrane region" description="Helical" evidence="7">
    <location>
        <begin position="182"/>
        <end position="198"/>
    </location>
</feature>
<keyword evidence="4 7" id="KW-0812">Transmembrane</keyword>
<keyword evidence="3" id="KW-1003">Cell membrane</keyword>
<keyword evidence="6 7" id="KW-0472">Membrane</keyword>
<evidence type="ECO:0000256" key="2">
    <source>
        <dbReference type="ARBA" id="ARBA00007430"/>
    </source>
</evidence>
<evidence type="ECO:0008006" key="10">
    <source>
        <dbReference type="Google" id="ProtNLM"/>
    </source>
</evidence>
<dbReference type="GO" id="GO:0005886">
    <property type="term" value="C:plasma membrane"/>
    <property type="evidence" value="ECO:0007669"/>
    <property type="project" value="UniProtKB-SubCell"/>
</dbReference>
<feature type="transmembrane region" description="Helical" evidence="7">
    <location>
        <begin position="117"/>
        <end position="137"/>
    </location>
</feature>
<gene>
    <name evidence="8" type="ORF">FYK55_10950</name>
</gene>
<dbReference type="RefSeq" id="WP_150076455.1">
    <property type="nucleotide sequence ID" value="NZ_VWOX01000005.1"/>
</dbReference>
<keyword evidence="5 7" id="KW-1133">Transmembrane helix</keyword>
<protein>
    <recommendedName>
        <fullName evidence="10">O-antigen/teichoic acid export membrane protein</fullName>
    </recommendedName>
</protein>
<comment type="caution">
    <text evidence="8">The sequence shown here is derived from an EMBL/GenBank/DDBJ whole genome shotgun (WGS) entry which is preliminary data.</text>
</comment>
<feature type="transmembrane region" description="Helical" evidence="7">
    <location>
        <begin position="295"/>
        <end position="313"/>
    </location>
</feature>
<proteinExistence type="inferred from homology"/>
<dbReference type="PANTHER" id="PTHR30250">
    <property type="entry name" value="PST FAMILY PREDICTED COLANIC ACID TRANSPORTER"/>
    <property type="match status" value="1"/>
</dbReference>
<feature type="transmembrane region" description="Helical" evidence="7">
    <location>
        <begin position="61"/>
        <end position="84"/>
    </location>
</feature>
<evidence type="ECO:0000256" key="3">
    <source>
        <dbReference type="ARBA" id="ARBA00022475"/>
    </source>
</evidence>
<feature type="transmembrane region" description="Helical" evidence="7">
    <location>
        <begin position="406"/>
        <end position="428"/>
    </location>
</feature>
<sequence>MGEPTKHEREGSGSALARWVALFQLDRTLLFALSSRVWQAASGPITIALVIHFLSGAEQGVYYSLVSIVGVQAFFELGLLNVLISQAGHAQAAVQADGPTDSAAERLRQLVRSSRRWFAVAAVLYAVAAWVFGTGVFGHSDAPSGWEPALALVVPMSAASLALSPVLALLEGIGQRQYVYGLRLLQMMAGSVAVWLALWMGLGLYALVAATAVQAICLLIASARLKRELPRTDAVHVGAIATDENLDDPEVFRWTRDVLPLQWRVAVISAAYHFATQLFPLILMTYHGSVASGRLGMTLTVTTAIQMLALSWVQTKYSVAARHHGAGAREVAGEMWRRTAVISGIVLAAGFLVLAAIIPALGWIRPSLPQRFIEPGQVLWLGLGALANHGVALQSFYVLSRGGRPFLVASLIGLLTCGFGVWAAGYAFGTTGIVVAYAAAMTLVFLPLHTWVYFQFRR</sequence>
<comment type="similarity">
    <text evidence="2">Belongs to the polysaccharide synthase family.</text>
</comment>
<feature type="transmembrane region" description="Helical" evidence="7">
    <location>
        <begin position="339"/>
        <end position="358"/>
    </location>
</feature>
<keyword evidence="9" id="KW-1185">Reference proteome</keyword>
<evidence type="ECO:0000256" key="4">
    <source>
        <dbReference type="ARBA" id="ARBA00022692"/>
    </source>
</evidence>
<evidence type="ECO:0000313" key="8">
    <source>
        <dbReference type="EMBL" id="KAA5543703.1"/>
    </source>
</evidence>
<comment type="subcellular location">
    <subcellularLocation>
        <location evidence="1">Cell membrane</location>
        <topology evidence="1">Multi-pass membrane protein</topology>
    </subcellularLocation>
</comment>
<feature type="transmembrane region" description="Helical" evidence="7">
    <location>
        <begin position="149"/>
        <end position="170"/>
    </location>
</feature>
<dbReference type="EMBL" id="VWOX01000005">
    <property type="protein sequence ID" value="KAA5543703.1"/>
    <property type="molecule type" value="Genomic_DNA"/>
</dbReference>